<protein>
    <submittedName>
        <fullName evidence="1">Uncharacterized protein</fullName>
    </submittedName>
</protein>
<accession>A0ACC2WEF0</accession>
<dbReference type="EMBL" id="JASBWR010000018">
    <property type="protein sequence ID" value="KAJ9109426.1"/>
    <property type="molecule type" value="Genomic_DNA"/>
</dbReference>
<keyword evidence="2" id="KW-1185">Reference proteome</keyword>
<evidence type="ECO:0000313" key="2">
    <source>
        <dbReference type="Proteomes" id="UP001241377"/>
    </source>
</evidence>
<sequence>MPSRNSINKPSKKIQSKSHAMSLGKRRAARSKSVVATRSSTSRYNTETKTAPRPTDSKAIALYTGSSPDTAVVTNRTLSKKRAKKIARNQKYVQQRNGTAPDMDMDNEVATETQIQRVKDSLWELIRAKKADSSAGLAPAVGEGTTLGVQAF</sequence>
<evidence type="ECO:0000313" key="1">
    <source>
        <dbReference type="EMBL" id="KAJ9109426.1"/>
    </source>
</evidence>
<organism evidence="1 2">
    <name type="scientific">Naganishia cerealis</name>
    <dbReference type="NCBI Taxonomy" id="610337"/>
    <lineage>
        <taxon>Eukaryota</taxon>
        <taxon>Fungi</taxon>
        <taxon>Dikarya</taxon>
        <taxon>Basidiomycota</taxon>
        <taxon>Agaricomycotina</taxon>
        <taxon>Tremellomycetes</taxon>
        <taxon>Filobasidiales</taxon>
        <taxon>Filobasidiaceae</taxon>
        <taxon>Naganishia</taxon>
    </lineage>
</organism>
<dbReference type="Proteomes" id="UP001241377">
    <property type="component" value="Unassembled WGS sequence"/>
</dbReference>
<proteinExistence type="predicted"/>
<comment type="caution">
    <text evidence="1">The sequence shown here is derived from an EMBL/GenBank/DDBJ whole genome shotgun (WGS) entry which is preliminary data.</text>
</comment>
<reference evidence="1" key="1">
    <citation type="submission" date="2023-04" db="EMBL/GenBank/DDBJ databases">
        <title>Draft Genome sequencing of Naganishia species isolated from polar environments using Oxford Nanopore Technology.</title>
        <authorList>
            <person name="Leo P."/>
            <person name="Venkateswaran K."/>
        </authorList>
    </citation>
    <scope>NUCLEOTIDE SEQUENCE</scope>
    <source>
        <strain evidence="1">MNA-CCFEE 5261</strain>
    </source>
</reference>
<name>A0ACC2WEF0_9TREE</name>
<gene>
    <name evidence="1" type="ORF">QFC19_002179</name>
</gene>